<dbReference type="EMBL" id="AHKF01000014">
    <property type="protein sequence ID" value="EIA09679.1"/>
    <property type="molecule type" value="Genomic_DNA"/>
</dbReference>
<organism evidence="1 2">
    <name type="scientific">Flavobacterium frigoris (strain PS1)</name>
    <dbReference type="NCBI Taxonomy" id="1086011"/>
    <lineage>
        <taxon>Bacteria</taxon>
        <taxon>Pseudomonadati</taxon>
        <taxon>Bacteroidota</taxon>
        <taxon>Flavobacteriia</taxon>
        <taxon>Flavobacteriales</taxon>
        <taxon>Flavobacteriaceae</taxon>
        <taxon>Flavobacterium</taxon>
    </lineage>
</organism>
<dbReference type="AlphaFoldDB" id="H7FPJ9"/>
<sequence>MVANKYSSSTFTTEKPFAKLDYYFFKSFSFVTEYEFYHYYNKAKTVENEYDFLSSSLIYQKKDSKWEYKVAATNILNTQTLNDDNFSQFATRTSQYAVQPRYVIFSLKYNL</sequence>
<gene>
    <name evidence="1" type="ORF">HJ01_01097</name>
</gene>
<keyword evidence="2" id="KW-1185">Reference proteome</keyword>
<name>H7FPJ9_FLAFP</name>
<evidence type="ECO:0000313" key="2">
    <source>
        <dbReference type="Proteomes" id="UP000005566"/>
    </source>
</evidence>
<proteinExistence type="predicted"/>
<comment type="caution">
    <text evidence="1">The sequence shown here is derived from an EMBL/GenBank/DDBJ whole genome shotgun (WGS) entry which is preliminary data.</text>
</comment>
<accession>H7FPJ9</accession>
<evidence type="ECO:0008006" key="3">
    <source>
        <dbReference type="Google" id="ProtNLM"/>
    </source>
</evidence>
<dbReference type="Proteomes" id="UP000005566">
    <property type="component" value="Unassembled WGS sequence"/>
</dbReference>
<dbReference type="STRING" id="1086011.HJ01_01097"/>
<evidence type="ECO:0000313" key="1">
    <source>
        <dbReference type="EMBL" id="EIA09679.1"/>
    </source>
</evidence>
<reference evidence="1 2" key="1">
    <citation type="journal article" date="2014" name="Acta Crystallogr. D">
        <title>Structure-based characterization and antifreeze properties of a hyperactive ice-binding protein from the Antarctic bacterium Flavobacterium frigoris PS1.</title>
        <authorList>
            <person name="Do H."/>
            <person name="Kim S.J."/>
            <person name="Kim H.J."/>
            <person name="Lee J.H."/>
        </authorList>
    </citation>
    <scope>NUCLEOTIDE SEQUENCE [LARGE SCALE GENOMIC DNA]</scope>
    <source>
        <strain evidence="1 2">PS1</strain>
    </source>
</reference>
<dbReference type="eggNOG" id="COG1629">
    <property type="taxonomic scope" value="Bacteria"/>
</dbReference>
<dbReference type="PATRIC" id="fig|1086011.3.peg.1073"/>
<protein>
    <recommendedName>
        <fullName evidence="3">TonB-dependent receptor</fullName>
    </recommendedName>
</protein>